<protein>
    <submittedName>
        <fullName evidence="1">Uncharacterized protein</fullName>
    </submittedName>
</protein>
<organism evidence="1 2">
    <name type="scientific">Fibrella aquatilis</name>
    <dbReference type="NCBI Taxonomy" id="2817059"/>
    <lineage>
        <taxon>Bacteria</taxon>
        <taxon>Pseudomonadati</taxon>
        <taxon>Bacteroidota</taxon>
        <taxon>Cytophagia</taxon>
        <taxon>Cytophagales</taxon>
        <taxon>Spirosomataceae</taxon>
        <taxon>Fibrella</taxon>
    </lineage>
</organism>
<reference evidence="1 2" key="1">
    <citation type="submission" date="2021-03" db="EMBL/GenBank/DDBJ databases">
        <title>Fibrella sp. HMF5036 genome sequencing and assembly.</title>
        <authorList>
            <person name="Kang H."/>
            <person name="Kim H."/>
            <person name="Bae S."/>
            <person name="Joh K."/>
        </authorList>
    </citation>
    <scope>NUCLEOTIDE SEQUENCE [LARGE SCALE GENOMIC DNA]</scope>
    <source>
        <strain evidence="1 2">HMF5036</strain>
    </source>
</reference>
<accession>A0A939G5R1</accession>
<keyword evidence="2" id="KW-1185">Reference proteome</keyword>
<dbReference type="Proteomes" id="UP000664795">
    <property type="component" value="Unassembled WGS sequence"/>
</dbReference>
<evidence type="ECO:0000313" key="1">
    <source>
        <dbReference type="EMBL" id="MBO0931535.1"/>
    </source>
</evidence>
<gene>
    <name evidence="1" type="ORF">J2I48_11045</name>
</gene>
<comment type="caution">
    <text evidence="1">The sequence shown here is derived from an EMBL/GenBank/DDBJ whole genome shotgun (WGS) entry which is preliminary data.</text>
</comment>
<dbReference type="AlphaFoldDB" id="A0A939G5R1"/>
<name>A0A939G5R1_9BACT</name>
<dbReference type="RefSeq" id="WP_207335500.1">
    <property type="nucleotide sequence ID" value="NZ_JAFMYU010000007.1"/>
</dbReference>
<evidence type="ECO:0000313" key="2">
    <source>
        <dbReference type="Proteomes" id="UP000664795"/>
    </source>
</evidence>
<sequence>MPALPSFFSLFNATQPPESQLTQTLVGAINNSVSVTLTLTTTGSLAHGTLLYMRSGIAIPVVGTLAGDELLLHEFDRKGNVTGIHLGKWSRAGYSGTWSSPSLPSRSLAFSLSTVRQLEEPRAKLADLTGLYQYGYSAKNRFSQVHIQQMGEKILAVAMLAVTDEPVQNQLTVSKTTVKLAGNMAVFSNSSIATSPLKLAFFNGGATICLSGAPTMTAAQDVTQGADMVVGHYIRTSTKPPQFSVDELARIV</sequence>
<proteinExistence type="predicted"/>
<dbReference type="EMBL" id="JAFMYU010000007">
    <property type="protein sequence ID" value="MBO0931535.1"/>
    <property type="molecule type" value="Genomic_DNA"/>
</dbReference>